<dbReference type="InterPro" id="IPR049996">
    <property type="entry name" value="Slr7037-like"/>
</dbReference>
<dbReference type="NCBIfam" id="NF042913">
    <property type="entry name" value="CyRepA1"/>
    <property type="match status" value="1"/>
</dbReference>
<accession>A0ABQ6F5B3</accession>
<evidence type="ECO:0000256" key="1">
    <source>
        <dbReference type="SAM" id="Coils"/>
    </source>
</evidence>
<dbReference type="RefSeq" id="WP_284194262.1">
    <property type="nucleotide sequence ID" value="NZ_BSPW01000111.1"/>
</dbReference>
<name>A0ABQ6F5B3_9VIBR</name>
<dbReference type="Proteomes" id="UP001157138">
    <property type="component" value="Unassembled WGS sequence"/>
</dbReference>
<comment type="caution">
    <text evidence="2">The sequence shown here is derived from an EMBL/GenBank/DDBJ whole genome shotgun (WGS) entry which is preliminary data.</text>
</comment>
<sequence length="1404" mass="161533">MANYINKPSIKKFYDEEFDSNPHFLMEDAHSDIERWAKAFDVDLGKIWNNIKLVERGSEDKLTKYCNYSVMNKALEPSLKGRATLISHIRTTAGGSIRYPYLAILIKGSIETVWNGYEYLHEKFEDHCRCDFTKDQKQQHEQRAQARLLKLREKEQEREKERIQSEKALQEKIQQDKEWLNTYHKKFSEAPAELGDGPYISRKGIAQITLLSDVRRMSDDRVGMHTSIPLVKFEGKHRGKTVSYQRVLDNPMVNKKGKSIDKLTTVTTEQNILQGAGHQFGELVNGNLITAGEGYATVASGMLSKNRQSGVMAYSASNLVTLVDILRRNYPESPIEVLVDNDHVTCAMGKGNPGVLSAIKILEKHHASKKVKCYLPNFDQMTPEQKQSSSDFNDIHCHLDIDFVSRQIGAAKNRINWNLPALDKHIFKLRHVGNSHIEAQIKTCVASAMCLVPIKMSTDELFDMIANELRSMSSVRKDFPLSRYLKKLNQLVQRFNTAHTSRAMAFRSFSSRITNPSLRPSHINYVRFNKTKIDDEIANYVRECKGPVIVRACMGGRKTSALFRPMMRESYRGLLLAHRQTLTHDLYRTMADDKKYDDLGSDNDILHYQDQGVSEMAPYANKLVCCVNSVIKGIFRPLVTNHDFFGIDEATQTLRSVLTGTAMAYPVSVYSMLKTALASTTENVVLCDADANDHLIYLLERANEEREELGLEPWPQIHVIDMPVSVEVEQEGAEPRKIRVDHSDPNTVFLEIKQAIRNGEKVLLATDSTRFAEQVKEFVNEYNKTLSKKKLKHKKVLYVSQDTKPELAVKNFQDNPEEQAQMYEILLYSPAISSGVSIDVHHFTRHFGVFYGEIVPSDAIQMLRRDRKATQFTLGLGTLNNNRETNMMNMVRGYIEVSKDAKCTLNMEDGTFSLGTHDTEFNRLRMKMMVEENRARNDFSNQILRILEADGYQVHRMATCEEVQKQGQVERKAMTELIEERNFNLHMDSPTPDDERREKLNNQNCLSEVERAELNRWDIEHYLQDIVNASTYEFWKEGGLKKAKLFELLQMTQEDADRIDEMEAQTEYTFKVQLPHEQYPHTFIYKSASEEKAIHMLHRQFASMRISSIKECNDGSFKCVVKHNGRTIEHTVVTTNKEAAIYSLYEDYFNGKVLARTESPVVEISKRQHAGISRKKLVQYLIDCGVNLETGEGEATQDAMKTAMNRLIATEADRDVFNNICTQWGGRLDKHGKKRPTDLYKLVLEQLGLEADNRRESRSKGRQVVWFIEPSSWTNMLAIDERRKAARVTSYELESLENKDLEVIHDMNSISIYKEDIVDHKKDLKLETRTPYAQLLERAVKILDLPLDWASGLLNRDEQTVFTSGKMTIKHLCMFLRDQFIWQMGSDMESGEFYRLKHWNPVEV</sequence>
<evidence type="ECO:0008006" key="4">
    <source>
        <dbReference type="Google" id="ProtNLM"/>
    </source>
</evidence>
<feature type="coiled-coil region" evidence="1">
    <location>
        <begin position="134"/>
        <end position="173"/>
    </location>
</feature>
<keyword evidence="3" id="KW-1185">Reference proteome</keyword>
<gene>
    <name evidence="2" type="ORF">GCM10007938_42210</name>
</gene>
<protein>
    <recommendedName>
        <fullName evidence="4">Toprim domain-containing protein</fullName>
    </recommendedName>
</protein>
<reference evidence="3" key="1">
    <citation type="journal article" date="2019" name="Int. J. Syst. Evol. Microbiol.">
        <title>The Global Catalogue of Microorganisms (GCM) 10K type strain sequencing project: providing services to taxonomists for standard genome sequencing and annotation.</title>
        <authorList>
            <consortium name="The Broad Institute Genomics Platform"/>
            <consortium name="The Broad Institute Genome Sequencing Center for Infectious Disease"/>
            <person name="Wu L."/>
            <person name="Ma J."/>
        </authorList>
    </citation>
    <scope>NUCLEOTIDE SEQUENCE [LARGE SCALE GENOMIC DNA]</scope>
    <source>
        <strain evidence="3">NBRC 108723</strain>
    </source>
</reference>
<keyword evidence="1" id="KW-0175">Coiled coil</keyword>
<dbReference type="EMBL" id="BSPW01000111">
    <property type="protein sequence ID" value="GLT20436.1"/>
    <property type="molecule type" value="Genomic_DNA"/>
</dbReference>
<proteinExistence type="predicted"/>
<evidence type="ECO:0000313" key="2">
    <source>
        <dbReference type="EMBL" id="GLT20436.1"/>
    </source>
</evidence>
<organism evidence="2 3">
    <name type="scientific">Vibrio zhanjiangensis</name>
    <dbReference type="NCBI Taxonomy" id="1046128"/>
    <lineage>
        <taxon>Bacteria</taxon>
        <taxon>Pseudomonadati</taxon>
        <taxon>Pseudomonadota</taxon>
        <taxon>Gammaproteobacteria</taxon>
        <taxon>Vibrionales</taxon>
        <taxon>Vibrionaceae</taxon>
        <taxon>Vibrio</taxon>
    </lineage>
</organism>
<evidence type="ECO:0000313" key="3">
    <source>
        <dbReference type="Proteomes" id="UP001157138"/>
    </source>
</evidence>